<gene>
    <name evidence="3" type="ORF">P153DRAFT_287623</name>
</gene>
<dbReference type="SMART" id="SM00353">
    <property type="entry name" value="HLH"/>
    <property type="match status" value="1"/>
</dbReference>
<evidence type="ECO:0000313" key="3">
    <source>
        <dbReference type="EMBL" id="KAF2130814.1"/>
    </source>
</evidence>
<evidence type="ECO:0000256" key="1">
    <source>
        <dbReference type="SAM" id="MobiDB-lite"/>
    </source>
</evidence>
<dbReference type="InterPro" id="IPR011598">
    <property type="entry name" value="bHLH_dom"/>
</dbReference>
<evidence type="ECO:0000259" key="2">
    <source>
        <dbReference type="PROSITE" id="PS50888"/>
    </source>
</evidence>
<feature type="region of interest" description="Disordered" evidence="1">
    <location>
        <begin position="141"/>
        <end position="224"/>
    </location>
</feature>
<dbReference type="Gene3D" id="4.10.280.10">
    <property type="entry name" value="Helix-loop-helix DNA-binding domain"/>
    <property type="match status" value="1"/>
</dbReference>
<feature type="compositionally biased region" description="Basic and acidic residues" evidence="1">
    <location>
        <begin position="191"/>
        <end position="200"/>
    </location>
</feature>
<accession>A0A6A6AIT5</accession>
<protein>
    <recommendedName>
        <fullName evidence="2">BHLH domain-containing protein</fullName>
    </recommendedName>
</protein>
<dbReference type="InterPro" id="IPR052099">
    <property type="entry name" value="Regulatory_TF_Diverse"/>
</dbReference>
<dbReference type="Proteomes" id="UP000799771">
    <property type="component" value="Unassembled WGS sequence"/>
</dbReference>
<dbReference type="PANTHER" id="PTHR47336">
    <property type="entry name" value="TRANSCRIPTION FACTOR HMS1-RELATED"/>
    <property type="match status" value="1"/>
</dbReference>
<dbReference type="PANTHER" id="PTHR47336:SF2">
    <property type="entry name" value="TRANSCRIPTION FACTOR HMS1-RELATED"/>
    <property type="match status" value="1"/>
</dbReference>
<feature type="domain" description="BHLH" evidence="2">
    <location>
        <begin position="214"/>
        <end position="274"/>
    </location>
</feature>
<reference evidence="3" key="1">
    <citation type="journal article" date="2020" name="Stud. Mycol.">
        <title>101 Dothideomycetes genomes: a test case for predicting lifestyles and emergence of pathogens.</title>
        <authorList>
            <person name="Haridas S."/>
            <person name="Albert R."/>
            <person name="Binder M."/>
            <person name="Bloem J."/>
            <person name="Labutti K."/>
            <person name="Salamov A."/>
            <person name="Andreopoulos B."/>
            <person name="Baker S."/>
            <person name="Barry K."/>
            <person name="Bills G."/>
            <person name="Bluhm B."/>
            <person name="Cannon C."/>
            <person name="Castanera R."/>
            <person name="Culley D."/>
            <person name="Daum C."/>
            <person name="Ezra D."/>
            <person name="Gonzalez J."/>
            <person name="Henrissat B."/>
            <person name="Kuo A."/>
            <person name="Liang C."/>
            <person name="Lipzen A."/>
            <person name="Lutzoni F."/>
            <person name="Magnuson J."/>
            <person name="Mondo S."/>
            <person name="Nolan M."/>
            <person name="Ohm R."/>
            <person name="Pangilinan J."/>
            <person name="Park H.-J."/>
            <person name="Ramirez L."/>
            <person name="Alfaro M."/>
            <person name="Sun H."/>
            <person name="Tritt A."/>
            <person name="Yoshinaga Y."/>
            <person name="Zwiers L.-H."/>
            <person name="Turgeon B."/>
            <person name="Goodwin S."/>
            <person name="Spatafora J."/>
            <person name="Crous P."/>
            <person name="Grigoriev I."/>
        </authorList>
    </citation>
    <scope>NUCLEOTIDE SEQUENCE</scope>
    <source>
        <strain evidence="3">CBS 119687</strain>
    </source>
</reference>
<feature type="compositionally biased region" description="Basic and acidic residues" evidence="1">
    <location>
        <begin position="296"/>
        <end position="305"/>
    </location>
</feature>
<evidence type="ECO:0000313" key="4">
    <source>
        <dbReference type="Proteomes" id="UP000799771"/>
    </source>
</evidence>
<dbReference type="GO" id="GO:0046983">
    <property type="term" value="F:protein dimerization activity"/>
    <property type="evidence" value="ECO:0007669"/>
    <property type="project" value="InterPro"/>
</dbReference>
<dbReference type="GeneID" id="54403984"/>
<dbReference type="RefSeq" id="XP_033525201.1">
    <property type="nucleotide sequence ID" value="XM_033663552.1"/>
</dbReference>
<dbReference type="PROSITE" id="PS50888">
    <property type="entry name" value="BHLH"/>
    <property type="match status" value="1"/>
</dbReference>
<name>A0A6A6AIT5_9PLEO</name>
<keyword evidence="4" id="KW-1185">Reference proteome</keyword>
<dbReference type="SUPFAM" id="SSF47459">
    <property type="entry name" value="HLH, helix-loop-helix DNA-binding domain"/>
    <property type="match status" value="1"/>
</dbReference>
<dbReference type="EMBL" id="ML977503">
    <property type="protein sequence ID" value="KAF2130814.1"/>
    <property type="molecule type" value="Genomic_DNA"/>
</dbReference>
<dbReference type="InterPro" id="IPR036638">
    <property type="entry name" value="HLH_DNA-bd_sf"/>
</dbReference>
<sequence>PFPAMDLNDYQKVANVDYSIPQDMMSCPDQFDRAYLSGQYPPSPQRSSSTLFDSNSFFGQPLTSTEMSSCMLSKSPTFFSPALPGTGIPVTNGHSSRGAALRQTYNPSPFIQPPHAGFTFETTTSEAFKSAYVSPITQVYSRTPSSSDDVAQRPISPTPSSRVKKRESTSSLPSPSEEPTPKRPQRKRGRPRLDRSRADTRSTASSLTSKSQRTGRLPHNQVERKYREGLNSELERLRRAVPALPQNDEGGIVGQPKPSKAMVLAGAIEYIQKLESERDALEEENKRLRRAQTRSGHVENWRKDESLDDFLVDP</sequence>
<feature type="region of interest" description="Disordered" evidence="1">
    <location>
        <begin position="288"/>
        <end position="314"/>
    </location>
</feature>
<dbReference type="OrthoDB" id="2133190at2759"/>
<dbReference type="Pfam" id="PF00010">
    <property type="entry name" value="HLH"/>
    <property type="match status" value="1"/>
</dbReference>
<dbReference type="AlphaFoldDB" id="A0A6A6AIT5"/>
<feature type="non-terminal residue" evidence="3">
    <location>
        <position position="1"/>
    </location>
</feature>
<proteinExistence type="predicted"/>
<dbReference type="CDD" id="cd11395">
    <property type="entry name" value="bHLHzip_SREBP_like"/>
    <property type="match status" value="1"/>
</dbReference>
<organism evidence="3 4">
    <name type="scientific">Dothidotthia symphoricarpi CBS 119687</name>
    <dbReference type="NCBI Taxonomy" id="1392245"/>
    <lineage>
        <taxon>Eukaryota</taxon>
        <taxon>Fungi</taxon>
        <taxon>Dikarya</taxon>
        <taxon>Ascomycota</taxon>
        <taxon>Pezizomycotina</taxon>
        <taxon>Dothideomycetes</taxon>
        <taxon>Pleosporomycetidae</taxon>
        <taxon>Pleosporales</taxon>
        <taxon>Dothidotthiaceae</taxon>
        <taxon>Dothidotthia</taxon>
    </lineage>
</organism>